<evidence type="ECO:0000313" key="2">
    <source>
        <dbReference type="EMBL" id="KRK47380.1"/>
    </source>
</evidence>
<protein>
    <recommendedName>
        <fullName evidence="1">DUF4097 domain-containing protein</fullName>
    </recommendedName>
</protein>
<feature type="domain" description="DUF4097" evidence="1">
    <location>
        <begin position="52"/>
        <end position="308"/>
    </location>
</feature>
<dbReference type="Pfam" id="PF13349">
    <property type="entry name" value="DUF4097"/>
    <property type="match status" value="1"/>
</dbReference>
<gene>
    <name evidence="2" type="ORF">FC96_GL002499</name>
</gene>
<name>A0A0R1HUC3_9LACO</name>
<evidence type="ECO:0000259" key="1">
    <source>
        <dbReference type="Pfam" id="PF13349"/>
    </source>
</evidence>
<dbReference type="STRING" id="1302272.FC96_GL002499"/>
<accession>A0A0R1HUC3</accession>
<sequence length="310" mass="33421">MKKTLISGIVLVVVGLILTAFGVGHDGLHAVYWDDGVRVDARTDKTQSLTGIQTIVINSANYDNVSIKRGNVAQVKVRASKSHPITTTFKNHELTVSSSENANVMFGDPFTSSGQSVQITIPKSTRLKQVTNQGSASLSINDVVIDELKGTDGSGDISLTDVTLKKPLSMVSDSYFDVQLDRVKAPSLSFEGSLDVTVRHSTFNDQASRIKTTYGDVTLSDNQWQALTISGQSGDLNFENERVRSSLTASFDSGDINGQIVKSRRNLVTTSTQDGDISVYGHGQSSFGQPSHQAVSYRLKTNSGDITVNQ</sequence>
<evidence type="ECO:0000313" key="3">
    <source>
        <dbReference type="Proteomes" id="UP000050911"/>
    </source>
</evidence>
<dbReference type="RefSeq" id="WP_056942885.1">
    <property type="nucleotide sequence ID" value="NZ_AZCX01000009.1"/>
</dbReference>
<dbReference type="OrthoDB" id="2321102at2"/>
<dbReference type="PATRIC" id="fig|1302272.5.peg.2548"/>
<comment type="caution">
    <text evidence="2">The sequence shown here is derived from an EMBL/GenBank/DDBJ whole genome shotgun (WGS) entry which is preliminary data.</text>
</comment>
<proteinExistence type="predicted"/>
<keyword evidence="3" id="KW-1185">Reference proteome</keyword>
<dbReference type="InterPro" id="IPR025164">
    <property type="entry name" value="Toastrack_DUF4097"/>
</dbReference>
<reference evidence="2 3" key="1">
    <citation type="journal article" date="2015" name="Genome Announc.">
        <title>Expanding the biotechnology potential of lactobacilli through comparative genomics of 213 strains and associated genera.</title>
        <authorList>
            <person name="Sun Z."/>
            <person name="Harris H.M."/>
            <person name="McCann A."/>
            <person name="Guo C."/>
            <person name="Argimon S."/>
            <person name="Zhang W."/>
            <person name="Yang X."/>
            <person name="Jeffery I.B."/>
            <person name="Cooney J.C."/>
            <person name="Kagawa T.F."/>
            <person name="Liu W."/>
            <person name="Song Y."/>
            <person name="Salvetti E."/>
            <person name="Wrobel A."/>
            <person name="Rasinkangas P."/>
            <person name="Parkhill J."/>
            <person name="Rea M.C."/>
            <person name="O'Sullivan O."/>
            <person name="Ritari J."/>
            <person name="Douillard F.P."/>
            <person name="Paul Ross R."/>
            <person name="Yang R."/>
            <person name="Briner A.E."/>
            <person name="Felis G.E."/>
            <person name="de Vos W.M."/>
            <person name="Barrangou R."/>
            <person name="Klaenhammer T.R."/>
            <person name="Caufield P.W."/>
            <person name="Cui Y."/>
            <person name="Zhang H."/>
            <person name="O'Toole P.W."/>
        </authorList>
    </citation>
    <scope>NUCLEOTIDE SEQUENCE [LARGE SCALE GENOMIC DNA]</scope>
    <source>
        <strain evidence="2 3">JCM 15530</strain>
    </source>
</reference>
<dbReference type="AlphaFoldDB" id="A0A0R1HUC3"/>
<organism evidence="2 3">
    <name type="scientific">Secundilactobacillus kimchicus JCM 15530</name>
    <dbReference type="NCBI Taxonomy" id="1302272"/>
    <lineage>
        <taxon>Bacteria</taxon>
        <taxon>Bacillati</taxon>
        <taxon>Bacillota</taxon>
        <taxon>Bacilli</taxon>
        <taxon>Lactobacillales</taxon>
        <taxon>Lactobacillaceae</taxon>
        <taxon>Secundilactobacillus</taxon>
    </lineage>
</organism>
<dbReference type="Proteomes" id="UP000050911">
    <property type="component" value="Unassembled WGS sequence"/>
</dbReference>
<dbReference type="EMBL" id="AZCX01000009">
    <property type="protein sequence ID" value="KRK47380.1"/>
    <property type="molecule type" value="Genomic_DNA"/>
</dbReference>